<keyword evidence="1" id="KW-0175">Coiled coil</keyword>
<gene>
    <name evidence="2" type="ORF">CcarbDRAFT_1704</name>
</gene>
<comment type="caution">
    <text evidence="2">The sequence shown here is derived from an EMBL/GenBank/DDBJ whole genome shotgun (WGS) entry which is preliminary data.</text>
</comment>
<dbReference type="eggNOG" id="COG3646">
    <property type="taxonomic scope" value="Bacteria"/>
</dbReference>
<dbReference type="KEGG" id="cck:Ccar_17815"/>
<evidence type="ECO:0000256" key="1">
    <source>
        <dbReference type="SAM" id="Coils"/>
    </source>
</evidence>
<dbReference type="EMBL" id="ACVI01000022">
    <property type="protein sequence ID" value="EET87815.1"/>
    <property type="molecule type" value="Genomic_DNA"/>
</dbReference>
<dbReference type="Proteomes" id="UP000004198">
    <property type="component" value="Unassembled WGS sequence"/>
</dbReference>
<proteinExistence type="predicted"/>
<organism evidence="2 3">
    <name type="scientific">Clostridium carboxidivorans P7</name>
    <dbReference type="NCBI Taxonomy" id="536227"/>
    <lineage>
        <taxon>Bacteria</taxon>
        <taxon>Bacillati</taxon>
        <taxon>Bacillota</taxon>
        <taxon>Clostridia</taxon>
        <taxon>Eubacteriales</taxon>
        <taxon>Clostridiaceae</taxon>
        <taxon>Clostridium</taxon>
    </lineage>
</organism>
<dbReference type="PATRIC" id="fig|536227.13.peg.3741"/>
<dbReference type="Pfam" id="PF09669">
    <property type="entry name" value="Phage_pRha"/>
    <property type="match status" value="1"/>
</dbReference>
<evidence type="ECO:0008006" key="4">
    <source>
        <dbReference type="Google" id="ProtNLM"/>
    </source>
</evidence>
<evidence type="ECO:0000313" key="3">
    <source>
        <dbReference type="Proteomes" id="UP000004198"/>
    </source>
</evidence>
<protein>
    <recommendedName>
        <fullName evidence="4">Phage regulatory protein, Rha family</fullName>
    </recommendedName>
</protein>
<keyword evidence="3" id="KW-1185">Reference proteome</keyword>
<dbReference type="AlphaFoldDB" id="C6PSD7"/>
<feature type="coiled-coil region" evidence="1">
    <location>
        <begin position="117"/>
        <end position="144"/>
    </location>
</feature>
<evidence type="ECO:0000313" key="2">
    <source>
        <dbReference type="EMBL" id="EET87815.1"/>
    </source>
</evidence>
<dbReference type="RefSeq" id="WP_007060589.1">
    <property type="nucleotide sequence ID" value="NZ_ACVI01000022.1"/>
</dbReference>
<sequence length="219" mass="24904">MKNKLSNVVEKDLTIDSREVAKMLGKEHGDLLKDIHGSGKNLGIIPVLLKENFPVSDYFIESNYKDSSGKVNKCYNCTKMGCEMLGNKLQGAKGILFTAKYVKKFNQMENLVRDKQTQLSIKEIQELKNALSELKKAIEEANLQFIRPSHKEKLNYNKIIKSLTNSPEEVKIVKNLVFGLLGIEKWENTCIGDSEKIIETITAVTKLLEIKKFEQLRLV</sequence>
<reference evidence="2 3" key="1">
    <citation type="submission" date="2009-06" db="EMBL/GenBank/DDBJ databases">
        <title>The draft genome of Clostridium carboxidivorans P7.</title>
        <authorList>
            <consortium name="US DOE Joint Genome Institute (JGI-PGF)"/>
            <person name="Lucas S."/>
            <person name="Copeland A."/>
            <person name="Lapidus A."/>
            <person name="Glavina del Rio T."/>
            <person name="Tice H."/>
            <person name="Bruce D."/>
            <person name="Goodwin L."/>
            <person name="Pitluck S."/>
            <person name="Larimer F."/>
            <person name="Land M.L."/>
            <person name="Hauser L."/>
            <person name="Hemme C.L."/>
        </authorList>
    </citation>
    <scope>NUCLEOTIDE SEQUENCE [LARGE SCALE GENOMIC DNA]</scope>
    <source>
        <strain evidence="2 3">P7</strain>
    </source>
</reference>
<dbReference type="STRING" id="536227.Ccar_17815"/>
<name>C6PSD7_9CLOT</name>
<dbReference type="OrthoDB" id="9812611at2"/>
<accession>C6PSD7</accession>
<dbReference type="InterPro" id="IPR014054">
    <property type="entry name" value="Phage_regulatory_Rha"/>
</dbReference>